<evidence type="ECO:0000313" key="4">
    <source>
        <dbReference type="RefSeq" id="XP_032317754.1"/>
    </source>
</evidence>
<dbReference type="CTD" id="149840"/>
<reference evidence="4" key="1">
    <citation type="submission" date="2025-08" db="UniProtKB">
        <authorList>
            <consortium name="RefSeq"/>
        </authorList>
    </citation>
    <scope>IDENTIFICATION</scope>
    <source>
        <tissue evidence="4">Ear skin</tissue>
    </source>
</reference>
<dbReference type="InterPro" id="IPR027821">
    <property type="entry name" value="SHLD1"/>
</dbReference>
<dbReference type="GO" id="GO:2001034">
    <property type="term" value="P:positive regulation of double-strand break repair via nonhomologous end joining"/>
    <property type="evidence" value="ECO:0007669"/>
    <property type="project" value="TreeGrafter"/>
</dbReference>
<dbReference type="Pfam" id="PF15021">
    <property type="entry name" value="SHLD1_C"/>
    <property type="match status" value="1"/>
</dbReference>
<feature type="region of interest" description="Disordered" evidence="1">
    <location>
        <begin position="1"/>
        <end position="20"/>
    </location>
</feature>
<dbReference type="GO" id="GO:0035861">
    <property type="term" value="C:site of double-strand break"/>
    <property type="evidence" value="ECO:0007669"/>
    <property type="project" value="TreeGrafter"/>
</dbReference>
<organism evidence="3 4">
    <name type="scientific">Camelus ferus</name>
    <name type="common">Wild bactrian camel</name>
    <name type="synonym">Camelus bactrianus ferus</name>
    <dbReference type="NCBI Taxonomy" id="419612"/>
    <lineage>
        <taxon>Eukaryota</taxon>
        <taxon>Metazoa</taxon>
        <taxon>Chordata</taxon>
        <taxon>Craniata</taxon>
        <taxon>Vertebrata</taxon>
        <taxon>Euteleostomi</taxon>
        <taxon>Mammalia</taxon>
        <taxon>Eutheria</taxon>
        <taxon>Laurasiatheria</taxon>
        <taxon>Artiodactyla</taxon>
        <taxon>Tylopoda</taxon>
        <taxon>Camelidae</taxon>
        <taxon>Camelus</taxon>
    </lineage>
</organism>
<protein>
    <submittedName>
        <fullName evidence="4">Shieldin complex subunit 1 isoform X1</fullName>
    </submittedName>
</protein>
<feature type="domain" description="Shieldin complex subunit 1 C-terminal" evidence="2">
    <location>
        <begin position="127"/>
        <end position="245"/>
    </location>
</feature>
<name>A0A8B8RKS4_CAMFR</name>
<keyword evidence="3" id="KW-1185">Reference proteome</keyword>
<evidence type="ECO:0000259" key="2">
    <source>
        <dbReference type="Pfam" id="PF15021"/>
    </source>
</evidence>
<dbReference type="GO" id="GO:2000042">
    <property type="term" value="P:negative regulation of double-strand break repair via homologous recombination"/>
    <property type="evidence" value="ECO:0007669"/>
    <property type="project" value="TreeGrafter"/>
</dbReference>
<dbReference type="PANTHER" id="PTHR36863:SF1">
    <property type="entry name" value="SHIELDIN COMPLEX SUBUNIT 1"/>
    <property type="match status" value="1"/>
</dbReference>
<gene>
    <name evidence="4" type="primary">SHLD1</name>
</gene>
<dbReference type="InterPro" id="IPR053898">
    <property type="entry name" value="SHLD1_C"/>
</dbReference>
<sequence length="247" mass="27322">MAAQEATPDGQSEESSALDLPSVYDIRDYVLQRPSQEANSEALGSAEALSMPCSSDVDPVKQQPCRISKTSQATILHKDLKPTAVYFYSLVKRTRGAAFYDTCNLNTEQNDCWTSENSCLDPSVKGQPETKLQDDGLRQSLDTFYEAFGHPQAASGNPLSASVCRCLSQKISELKGQENQKYTLRSLQMARVIFNRDGCSALQRRSRAAHFYPSGEGSESLEDEKLTPGLSKDVIHFLLQQNIMKDP</sequence>
<dbReference type="PANTHER" id="PTHR36863">
    <property type="entry name" value="SHIELDIN COMPLEX SUBUNIT 1"/>
    <property type="match status" value="1"/>
</dbReference>
<evidence type="ECO:0000313" key="3">
    <source>
        <dbReference type="Proteomes" id="UP000694856"/>
    </source>
</evidence>
<accession>A0A8B8RKS4</accession>
<dbReference type="RefSeq" id="XP_032317754.1">
    <property type="nucleotide sequence ID" value="XM_032461863.1"/>
</dbReference>
<dbReference type="KEGG" id="cfr:102508208"/>
<dbReference type="GO" id="GO:0045830">
    <property type="term" value="P:positive regulation of isotype switching"/>
    <property type="evidence" value="ECO:0007669"/>
    <property type="project" value="TreeGrafter"/>
</dbReference>
<dbReference type="Proteomes" id="UP000694856">
    <property type="component" value="Chromosome 19"/>
</dbReference>
<dbReference type="GeneID" id="102508208"/>
<dbReference type="AlphaFoldDB" id="A0A8B8RKS4"/>
<proteinExistence type="predicted"/>
<evidence type="ECO:0000256" key="1">
    <source>
        <dbReference type="SAM" id="MobiDB-lite"/>
    </source>
</evidence>